<reference evidence="2" key="1">
    <citation type="submission" date="2023-08" db="EMBL/GenBank/DDBJ databases">
        <title>Functional and genomic diversity of the sorghum phyllosphere microbiome.</title>
        <authorList>
            <person name="Shade A."/>
        </authorList>
    </citation>
    <scope>NUCLEOTIDE SEQUENCE</scope>
    <source>
        <strain evidence="2">SORGH_AS_0201</strain>
    </source>
</reference>
<feature type="transmembrane region" description="Helical" evidence="1">
    <location>
        <begin position="147"/>
        <end position="165"/>
    </location>
</feature>
<keyword evidence="1" id="KW-0472">Membrane</keyword>
<organism evidence="2 3">
    <name type="scientific">Pseudomonas oryzihabitans</name>
    <dbReference type="NCBI Taxonomy" id="47885"/>
    <lineage>
        <taxon>Bacteria</taxon>
        <taxon>Pseudomonadati</taxon>
        <taxon>Pseudomonadota</taxon>
        <taxon>Gammaproteobacteria</taxon>
        <taxon>Pseudomonadales</taxon>
        <taxon>Pseudomonadaceae</taxon>
        <taxon>Pseudomonas</taxon>
    </lineage>
</organism>
<feature type="transmembrane region" description="Helical" evidence="1">
    <location>
        <begin position="116"/>
        <end position="135"/>
    </location>
</feature>
<feature type="transmembrane region" description="Helical" evidence="1">
    <location>
        <begin position="253"/>
        <end position="273"/>
    </location>
</feature>
<dbReference type="AlphaFoldDB" id="A0AAJ2BG68"/>
<proteinExistence type="predicted"/>
<feature type="transmembrane region" description="Helical" evidence="1">
    <location>
        <begin position="171"/>
        <end position="193"/>
    </location>
</feature>
<keyword evidence="1" id="KW-0812">Transmembrane</keyword>
<accession>A0AAJ2BG68</accession>
<feature type="transmembrane region" description="Helical" evidence="1">
    <location>
        <begin position="318"/>
        <end position="339"/>
    </location>
</feature>
<evidence type="ECO:0000313" key="2">
    <source>
        <dbReference type="EMBL" id="MDR6232352.1"/>
    </source>
</evidence>
<gene>
    <name evidence="2" type="ORF">QE440_000093</name>
</gene>
<feature type="transmembrane region" description="Helical" evidence="1">
    <location>
        <begin position="90"/>
        <end position="110"/>
    </location>
</feature>
<comment type="caution">
    <text evidence="2">The sequence shown here is derived from an EMBL/GenBank/DDBJ whole genome shotgun (WGS) entry which is preliminary data.</text>
</comment>
<feature type="transmembrane region" description="Helical" evidence="1">
    <location>
        <begin position="214"/>
        <end position="233"/>
    </location>
</feature>
<feature type="transmembrane region" description="Helical" evidence="1">
    <location>
        <begin position="377"/>
        <end position="398"/>
    </location>
</feature>
<protein>
    <submittedName>
        <fullName evidence="2">O-antigen/teichoic acid export membrane protein</fullName>
    </submittedName>
</protein>
<evidence type="ECO:0000256" key="1">
    <source>
        <dbReference type="SAM" id="Phobius"/>
    </source>
</evidence>
<evidence type="ECO:0000313" key="3">
    <source>
        <dbReference type="Proteomes" id="UP001268036"/>
    </source>
</evidence>
<feature type="transmembrane region" description="Helical" evidence="1">
    <location>
        <begin position="351"/>
        <end position="371"/>
    </location>
</feature>
<dbReference type="Proteomes" id="UP001268036">
    <property type="component" value="Unassembled WGS sequence"/>
</dbReference>
<sequence>MLRRKFEALAPGARRSLVRVAAALGEQLAYTGAFFIVQLVAARWLSAHEFALFASLYSVVILLSLVHGCAVFDTLLVFGKRGGRLLASSLLRAHTAVAVVLLVATLYFIFLAGLSLPLALLFVLACASFTLYWTARALAIVQGRTGLLIVPPLVQTLLVLLAQETSARGDIATLFGCIVLGSGVPALFIYGYLNRGVDYRLAVGRVKAFASVNLLAQLIFWGLTHGLVIYFFLRGAPEQAGSLRISLTLLLPAQYLCIALSNQVLPQLIGMLAKQQRQAFVSRSLQLLAACVALSALYAGALSLGLGDTLRAWFGKSFSGVDGGVLLALPVAFALVQVGRTLLKASGEHRLMLLCMLLGLAVVVISQGIAQPHADQVLNYGVISVAFALALASGRLLLKINVKDGE</sequence>
<feature type="transmembrane region" description="Helical" evidence="1">
    <location>
        <begin position="20"/>
        <end position="44"/>
    </location>
</feature>
<dbReference type="RefSeq" id="WP_309754104.1">
    <property type="nucleotide sequence ID" value="NZ_JAVJAF010000001.1"/>
</dbReference>
<keyword evidence="1" id="KW-1133">Transmembrane helix</keyword>
<feature type="transmembrane region" description="Helical" evidence="1">
    <location>
        <begin position="50"/>
        <end position="78"/>
    </location>
</feature>
<dbReference type="EMBL" id="JAVJAF010000001">
    <property type="protein sequence ID" value="MDR6232352.1"/>
    <property type="molecule type" value="Genomic_DNA"/>
</dbReference>
<feature type="transmembrane region" description="Helical" evidence="1">
    <location>
        <begin position="285"/>
        <end position="306"/>
    </location>
</feature>
<name>A0AAJ2BG68_9PSED</name>